<dbReference type="Pfam" id="PF09831">
    <property type="entry name" value="DUF2058"/>
    <property type="match status" value="1"/>
</dbReference>
<keyword evidence="3" id="KW-1185">Reference proteome</keyword>
<dbReference type="Proteomes" id="UP001620597">
    <property type="component" value="Unassembled WGS sequence"/>
</dbReference>
<dbReference type="EMBL" id="JBBKTX010000015">
    <property type="protein sequence ID" value="MFK4753344.1"/>
    <property type="molecule type" value="Genomic_DNA"/>
</dbReference>
<evidence type="ECO:0000313" key="3">
    <source>
        <dbReference type="Proteomes" id="UP001620597"/>
    </source>
</evidence>
<comment type="caution">
    <text evidence="2">The sequence shown here is derived from an EMBL/GenBank/DDBJ whole genome shotgun (WGS) entry which is preliminary data.</text>
</comment>
<proteinExistence type="predicted"/>
<protein>
    <submittedName>
        <fullName evidence="2">DUF2058 domain-containing protein</fullName>
    </submittedName>
</protein>
<organism evidence="2 3">
    <name type="scientific">Oceanobacter antarcticus</name>
    <dbReference type="NCBI Taxonomy" id="3133425"/>
    <lineage>
        <taxon>Bacteria</taxon>
        <taxon>Pseudomonadati</taxon>
        <taxon>Pseudomonadota</taxon>
        <taxon>Gammaproteobacteria</taxon>
        <taxon>Oceanospirillales</taxon>
        <taxon>Oceanospirillaceae</taxon>
        <taxon>Oceanobacter</taxon>
    </lineage>
</organism>
<evidence type="ECO:0000256" key="1">
    <source>
        <dbReference type="SAM" id="MobiDB-lite"/>
    </source>
</evidence>
<dbReference type="RefSeq" id="WP_416206392.1">
    <property type="nucleotide sequence ID" value="NZ_JBBKTX010000015.1"/>
</dbReference>
<dbReference type="InterPro" id="IPR018636">
    <property type="entry name" value="DUF2058"/>
</dbReference>
<accession>A0ABW8NK37</accession>
<feature type="region of interest" description="Disordered" evidence="1">
    <location>
        <begin position="16"/>
        <end position="70"/>
    </location>
</feature>
<reference evidence="2 3" key="1">
    <citation type="submission" date="2024-03" db="EMBL/GenBank/DDBJ databases">
        <title>High-quality draft genome sequence of Oceanobacter sp. wDCs-4.</title>
        <authorList>
            <person name="Dong C."/>
        </authorList>
    </citation>
    <scope>NUCLEOTIDE SEQUENCE [LARGE SCALE GENOMIC DNA]</scope>
    <source>
        <strain evidence="3">wDCs-4</strain>
    </source>
</reference>
<evidence type="ECO:0000313" key="2">
    <source>
        <dbReference type="EMBL" id="MFK4753344.1"/>
    </source>
</evidence>
<name>A0ABW8NK37_9GAMM</name>
<sequence>MAKSLQEQMLEMGLVNQKKAKKNAKELKKSAHLKRTGSEDAPEDTQASAEASRKAKAERDRELNRQKEAEAQQKAISAQIRQLIQTNTVECDGDIKYNFLHDKKVKQMYVNQAVWDRLSRGQLAIILFEQTRQGPTYKVVPLPVAEKIRQRAADHYILIAESAGEEMDEDDPYAAYQIPDDLMW</sequence>
<gene>
    <name evidence="2" type="ORF">WG929_13090</name>
</gene>
<feature type="compositionally biased region" description="Basic and acidic residues" evidence="1">
    <location>
        <begin position="51"/>
        <end position="70"/>
    </location>
</feature>